<reference evidence="2 3" key="1">
    <citation type="submission" date="2016-04" db="EMBL/GenBank/DDBJ databases">
        <title>Complete genome sequence of Fictibacillus phosphorivorans G25-29, a strain toxic to nematodes.</title>
        <authorList>
            <person name="Zheng Z."/>
        </authorList>
    </citation>
    <scope>NUCLEOTIDE SEQUENCE [LARGE SCALE GENOMIC DNA]</scope>
    <source>
        <strain evidence="2 3">G25-29</strain>
    </source>
</reference>
<dbReference type="CDD" id="cd04301">
    <property type="entry name" value="NAT_SF"/>
    <property type="match status" value="1"/>
</dbReference>
<dbReference type="SUPFAM" id="SSF55729">
    <property type="entry name" value="Acyl-CoA N-acyltransferases (Nat)"/>
    <property type="match status" value="1"/>
</dbReference>
<organism evidence="2 3">
    <name type="scientific">Fictibacillus phosphorivorans</name>
    <dbReference type="NCBI Taxonomy" id="1221500"/>
    <lineage>
        <taxon>Bacteria</taxon>
        <taxon>Bacillati</taxon>
        <taxon>Bacillota</taxon>
        <taxon>Bacilli</taxon>
        <taxon>Bacillales</taxon>
        <taxon>Fictibacillaceae</taxon>
        <taxon>Fictibacillus</taxon>
    </lineage>
</organism>
<evidence type="ECO:0000313" key="3">
    <source>
        <dbReference type="Proteomes" id="UP000076623"/>
    </source>
</evidence>
<sequence length="261" mass="30872">MSQLKELLQLDLSYYETFSNRSDKSWGSLFYKENQPNYYDSNHAHILDECIHPISVIDEVISFYQSKQITPRFYIYNIEKQQRLITELKSRNFGYEELINPVQLWNNAVTDIKSTENVSIEEVTKKNYQEALDIECSITEFGGRESIEKVFKKQFHHPSFTHYLLRLDGIACSTACMFEENENARMESVATLEAYRGRGLIGEMIRFIQKEVIHRKIEKLWVFPINESIERVYQKYNFQTITKFRSGHAFLSGKSIQEIRE</sequence>
<accession>A0A160IN87</accession>
<dbReference type="KEGG" id="fpn:ABE65_011865"/>
<keyword evidence="3" id="KW-1185">Reference proteome</keyword>
<evidence type="ECO:0000313" key="2">
    <source>
        <dbReference type="EMBL" id="ANC77456.1"/>
    </source>
</evidence>
<dbReference type="PROSITE" id="PS51186">
    <property type="entry name" value="GNAT"/>
    <property type="match status" value="1"/>
</dbReference>
<dbReference type="Pfam" id="PF00583">
    <property type="entry name" value="Acetyltransf_1"/>
    <property type="match status" value="1"/>
</dbReference>
<dbReference type="Gene3D" id="3.40.630.30">
    <property type="match status" value="1"/>
</dbReference>
<dbReference type="RefSeq" id="WP_066395118.1">
    <property type="nucleotide sequence ID" value="NZ_CP015378.1"/>
</dbReference>
<dbReference type="AlphaFoldDB" id="A0A160IN87"/>
<proteinExistence type="predicted"/>
<gene>
    <name evidence="2" type="ORF">ABE65_011865</name>
</gene>
<dbReference type="InterPro" id="IPR016181">
    <property type="entry name" value="Acyl_CoA_acyltransferase"/>
</dbReference>
<name>A0A160IN87_9BACL</name>
<dbReference type="GO" id="GO:0016747">
    <property type="term" value="F:acyltransferase activity, transferring groups other than amino-acyl groups"/>
    <property type="evidence" value="ECO:0007669"/>
    <property type="project" value="InterPro"/>
</dbReference>
<feature type="domain" description="N-acetyltransferase" evidence="1">
    <location>
        <begin position="118"/>
        <end position="257"/>
    </location>
</feature>
<dbReference type="EMBL" id="CP015378">
    <property type="protein sequence ID" value="ANC77456.1"/>
    <property type="molecule type" value="Genomic_DNA"/>
</dbReference>
<keyword evidence="2" id="KW-0808">Transferase</keyword>
<evidence type="ECO:0000259" key="1">
    <source>
        <dbReference type="PROSITE" id="PS51186"/>
    </source>
</evidence>
<protein>
    <submittedName>
        <fullName evidence="2">GNAT family acetyltransferase</fullName>
    </submittedName>
</protein>
<dbReference type="Proteomes" id="UP000076623">
    <property type="component" value="Chromosome"/>
</dbReference>
<dbReference type="InterPro" id="IPR000182">
    <property type="entry name" value="GNAT_dom"/>
</dbReference>